<evidence type="ECO:0000256" key="7">
    <source>
        <dbReference type="ARBA" id="ARBA00047337"/>
    </source>
</evidence>
<dbReference type="SUPFAM" id="SSF53474">
    <property type="entry name" value="alpha/beta-Hydrolases"/>
    <property type="match status" value="1"/>
</dbReference>
<comment type="similarity">
    <text evidence="1">Belongs to the AB hydrolase superfamily. AB hydrolase 2 family.</text>
</comment>
<dbReference type="GO" id="GO:0052689">
    <property type="term" value="F:carboxylic ester hydrolase activity"/>
    <property type="evidence" value="ECO:0007669"/>
    <property type="project" value="TreeGrafter"/>
</dbReference>
<evidence type="ECO:0000259" key="9">
    <source>
        <dbReference type="Pfam" id="PF02230"/>
    </source>
</evidence>
<evidence type="ECO:0000256" key="8">
    <source>
        <dbReference type="SAM" id="Phobius"/>
    </source>
</evidence>
<keyword evidence="11" id="KW-1185">Reference proteome</keyword>
<evidence type="ECO:0000313" key="11">
    <source>
        <dbReference type="Proteomes" id="UP001153678"/>
    </source>
</evidence>
<feature type="domain" description="Phospholipase/carboxylesterase/thioesterase" evidence="9">
    <location>
        <begin position="162"/>
        <end position="285"/>
    </location>
</feature>
<dbReference type="InterPro" id="IPR050565">
    <property type="entry name" value="LYPA1-2/EST-like"/>
</dbReference>
<evidence type="ECO:0000256" key="6">
    <source>
        <dbReference type="ARBA" id="ARBA00031195"/>
    </source>
</evidence>
<dbReference type="Pfam" id="PF02230">
    <property type="entry name" value="Abhydrolase_2"/>
    <property type="match status" value="1"/>
</dbReference>
<comment type="caution">
    <text evidence="10">The sequence shown here is derived from an EMBL/GenBank/DDBJ whole genome shotgun (WGS) entry which is preliminary data.</text>
</comment>
<evidence type="ECO:0000256" key="5">
    <source>
        <dbReference type="ARBA" id="ARBA00029392"/>
    </source>
</evidence>
<evidence type="ECO:0000256" key="1">
    <source>
        <dbReference type="ARBA" id="ARBA00006499"/>
    </source>
</evidence>
<sequence length="366" mass="41465">MLGEFGDFVRIKDSQIAVDQKLETIREHLKVPYKGVVRFGGKTTEQIAKERYDKVLEEVNFDYDKLHDWLYKEENKDKVEIVKLEGSDFQAATEAIFNKIKSKTGQIIYPSFHLDKEYNELRVANWKSIEENYVPMKGTFNNTDAILIDWAGEVGNTSKTGNNKYNSVVIFLHGTYGHRGIFKEMEPKLPHTKIIYPYSPTLQYDMWHGAAKAPGGQCQDYPQLRRATSYVNDIIEGEIANGISPEKIFVAGYSQGGLLTLAVALTSPHQLGGFISLCGLLPQRGYNVEFKTHPGLGHIWKNEDITEFLEKCFDQKAKKPPNKTSSEWNTAQKLIISGGVIGIVVIICYLIVLIRKKKRGVNQNKV</sequence>
<dbReference type="OrthoDB" id="2418081at2759"/>
<evidence type="ECO:0000256" key="4">
    <source>
        <dbReference type="ARBA" id="ARBA00022801"/>
    </source>
</evidence>
<proteinExistence type="inferred from homology"/>
<dbReference type="GO" id="GO:0008474">
    <property type="term" value="F:palmitoyl-(protein) hydrolase activity"/>
    <property type="evidence" value="ECO:0007669"/>
    <property type="project" value="UniProtKB-EC"/>
</dbReference>
<dbReference type="AlphaFoldDB" id="A0A9W4T0J9"/>
<evidence type="ECO:0000256" key="3">
    <source>
        <dbReference type="ARBA" id="ARBA00014923"/>
    </source>
</evidence>
<dbReference type="GO" id="GO:0005737">
    <property type="term" value="C:cytoplasm"/>
    <property type="evidence" value="ECO:0007669"/>
    <property type="project" value="TreeGrafter"/>
</dbReference>
<dbReference type="Gene3D" id="3.40.50.1820">
    <property type="entry name" value="alpha/beta hydrolase"/>
    <property type="match status" value="1"/>
</dbReference>
<keyword evidence="8" id="KW-0472">Membrane</keyword>
<dbReference type="PANTHER" id="PTHR10655:SF17">
    <property type="entry name" value="LYSOPHOSPHOLIPASE-LIKE PROTEIN 1"/>
    <property type="match status" value="1"/>
</dbReference>
<comment type="function">
    <text evidence="5">Hydrolyzes fatty acids from S-acylated cysteine residues in proteins with a strong preference for palmitoylated G-alpha proteins over other acyl substrates. Mediates the deacylation of G-alpha proteins such as GPA1 in vivo, but has weak or no activity toward palmitoylated Ras proteins. Has weak lysophospholipase activity in vitro; however such activity may not exist in vivo.</text>
</comment>
<name>A0A9W4T0J9_9GLOM</name>
<keyword evidence="4" id="KW-0378">Hydrolase</keyword>
<organism evidence="10 11">
    <name type="scientific">Funneliformis geosporum</name>
    <dbReference type="NCBI Taxonomy" id="1117311"/>
    <lineage>
        <taxon>Eukaryota</taxon>
        <taxon>Fungi</taxon>
        <taxon>Fungi incertae sedis</taxon>
        <taxon>Mucoromycota</taxon>
        <taxon>Glomeromycotina</taxon>
        <taxon>Glomeromycetes</taxon>
        <taxon>Glomerales</taxon>
        <taxon>Glomeraceae</taxon>
        <taxon>Funneliformis</taxon>
    </lineage>
</organism>
<reference evidence="10" key="1">
    <citation type="submission" date="2022-08" db="EMBL/GenBank/DDBJ databases">
        <authorList>
            <person name="Kallberg Y."/>
            <person name="Tangrot J."/>
            <person name="Rosling A."/>
        </authorList>
    </citation>
    <scope>NUCLEOTIDE SEQUENCE</scope>
    <source>
        <strain evidence="10">Wild A</strain>
    </source>
</reference>
<gene>
    <name evidence="10" type="ORF">FWILDA_LOCUS13524</name>
</gene>
<keyword evidence="8" id="KW-0812">Transmembrane</keyword>
<dbReference type="EC" id="3.1.2.22" evidence="2"/>
<dbReference type="EMBL" id="CAMKVN010005139">
    <property type="protein sequence ID" value="CAI2188330.1"/>
    <property type="molecule type" value="Genomic_DNA"/>
</dbReference>
<dbReference type="InterPro" id="IPR003140">
    <property type="entry name" value="PLipase/COase/thioEstase"/>
</dbReference>
<dbReference type="InterPro" id="IPR029058">
    <property type="entry name" value="AB_hydrolase_fold"/>
</dbReference>
<evidence type="ECO:0000256" key="2">
    <source>
        <dbReference type="ARBA" id="ARBA00012423"/>
    </source>
</evidence>
<dbReference type="Proteomes" id="UP001153678">
    <property type="component" value="Unassembled WGS sequence"/>
</dbReference>
<dbReference type="PANTHER" id="PTHR10655">
    <property type="entry name" value="LYSOPHOSPHOLIPASE-RELATED"/>
    <property type="match status" value="1"/>
</dbReference>
<evidence type="ECO:0000313" key="10">
    <source>
        <dbReference type="EMBL" id="CAI2188330.1"/>
    </source>
</evidence>
<comment type="catalytic activity">
    <reaction evidence="7">
        <text>S-hexadecanoyl-L-cysteinyl-[protein] + H2O = L-cysteinyl-[protein] + hexadecanoate + H(+)</text>
        <dbReference type="Rhea" id="RHEA:19233"/>
        <dbReference type="Rhea" id="RHEA-COMP:10131"/>
        <dbReference type="Rhea" id="RHEA-COMP:11032"/>
        <dbReference type="ChEBI" id="CHEBI:7896"/>
        <dbReference type="ChEBI" id="CHEBI:15377"/>
        <dbReference type="ChEBI" id="CHEBI:15378"/>
        <dbReference type="ChEBI" id="CHEBI:29950"/>
        <dbReference type="ChEBI" id="CHEBI:74151"/>
        <dbReference type="EC" id="3.1.2.22"/>
    </reaction>
</comment>
<accession>A0A9W4T0J9</accession>
<protein>
    <recommendedName>
        <fullName evidence="3">Acyl-protein thioesterase 1</fullName>
        <ecNumber evidence="2">3.1.2.22</ecNumber>
    </recommendedName>
    <alternativeName>
        <fullName evidence="6">Palmitoyl-protein hydrolase</fullName>
    </alternativeName>
</protein>
<keyword evidence="8" id="KW-1133">Transmembrane helix</keyword>
<feature type="transmembrane region" description="Helical" evidence="8">
    <location>
        <begin position="334"/>
        <end position="354"/>
    </location>
</feature>